<keyword evidence="6" id="KW-1185">Reference proteome</keyword>
<evidence type="ECO:0000256" key="2">
    <source>
        <dbReference type="SAM" id="MobiDB-lite"/>
    </source>
</evidence>
<dbReference type="SUPFAM" id="SSF53062">
    <property type="entry name" value="PTS system fructose IIA component-like"/>
    <property type="match status" value="1"/>
</dbReference>
<accession>A0A4Q7LBQ7</accession>
<evidence type="ECO:0000256" key="3">
    <source>
        <dbReference type="SAM" id="SignalP"/>
    </source>
</evidence>
<dbReference type="PANTHER" id="PTHR33799:SF1">
    <property type="entry name" value="PTS SYSTEM MANNOSE-SPECIFIC EIIAB COMPONENT-RELATED"/>
    <property type="match status" value="1"/>
</dbReference>
<dbReference type="InterPro" id="IPR004701">
    <property type="entry name" value="PTS_EIIA_man-typ"/>
</dbReference>
<feature type="region of interest" description="Disordered" evidence="2">
    <location>
        <begin position="131"/>
        <end position="151"/>
    </location>
</feature>
<dbReference type="GO" id="GO:0009401">
    <property type="term" value="P:phosphoenolpyruvate-dependent sugar phosphotransferase system"/>
    <property type="evidence" value="ECO:0007669"/>
    <property type="project" value="InterPro"/>
</dbReference>
<feature type="compositionally biased region" description="Polar residues" evidence="2">
    <location>
        <begin position="131"/>
        <end position="142"/>
    </location>
</feature>
<feature type="chain" id="PRO_5020771208" evidence="3">
    <location>
        <begin position="24"/>
        <end position="151"/>
    </location>
</feature>
<proteinExistence type="predicted"/>
<feature type="domain" description="PTS EIIA type-4" evidence="4">
    <location>
        <begin position="1"/>
        <end position="124"/>
    </location>
</feature>
<reference evidence="5 6" key="1">
    <citation type="submission" date="2019-02" db="EMBL/GenBank/DDBJ databases">
        <title>Genomic Encyclopedia of Type Strains, Phase IV (KMG-IV): sequencing the most valuable type-strain genomes for metagenomic binning, comparative biology and taxonomic classification.</title>
        <authorList>
            <person name="Goeker M."/>
        </authorList>
    </citation>
    <scope>NUCLEOTIDE SEQUENCE [LARGE SCALE GENOMIC DNA]</scope>
    <source>
        <strain evidence="5 6">DSM 10617</strain>
    </source>
</reference>
<evidence type="ECO:0000313" key="5">
    <source>
        <dbReference type="EMBL" id="RZS47607.1"/>
    </source>
</evidence>
<evidence type="ECO:0000256" key="1">
    <source>
        <dbReference type="ARBA" id="ARBA00022679"/>
    </source>
</evidence>
<evidence type="ECO:0000313" key="6">
    <source>
        <dbReference type="Proteomes" id="UP000293433"/>
    </source>
</evidence>
<keyword evidence="1" id="KW-0808">Transferase</keyword>
<dbReference type="EMBL" id="SGWV01000012">
    <property type="protein sequence ID" value="RZS47607.1"/>
    <property type="molecule type" value="Genomic_DNA"/>
</dbReference>
<comment type="caution">
    <text evidence="5">The sequence shown here is derived from an EMBL/GenBank/DDBJ whole genome shotgun (WGS) entry which is preliminary data.</text>
</comment>
<dbReference type="AlphaFoldDB" id="A0A4Q7LBQ7"/>
<gene>
    <name evidence="5" type="ORF">EV685_3817</name>
</gene>
<organism evidence="5 6">
    <name type="scientific">Sphaerotilus mobilis</name>
    <dbReference type="NCBI Taxonomy" id="47994"/>
    <lineage>
        <taxon>Bacteria</taxon>
        <taxon>Pseudomonadati</taxon>
        <taxon>Pseudomonadota</taxon>
        <taxon>Betaproteobacteria</taxon>
        <taxon>Burkholderiales</taxon>
        <taxon>Sphaerotilaceae</taxon>
        <taxon>Sphaerotilus</taxon>
    </lineage>
</organism>
<evidence type="ECO:0000259" key="4">
    <source>
        <dbReference type="PROSITE" id="PS51096"/>
    </source>
</evidence>
<dbReference type="InterPro" id="IPR036662">
    <property type="entry name" value="PTS_EIIA_man-typ_sf"/>
</dbReference>
<dbReference type="PANTHER" id="PTHR33799">
    <property type="entry name" value="PTS PERMEASE-RELATED-RELATED"/>
    <property type="match status" value="1"/>
</dbReference>
<dbReference type="Gene3D" id="3.40.50.510">
    <property type="entry name" value="Phosphotransferase system, mannose-type IIA component"/>
    <property type="match status" value="1"/>
</dbReference>
<keyword evidence="3" id="KW-0732">Signal</keyword>
<dbReference type="GO" id="GO:0016740">
    <property type="term" value="F:transferase activity"/>
    <property type="evidence" value="ECO:0007669"/>
    <property type="project" value="UniProtKB-KW"/>
</dbReference>
<dbReference type="InterPro" id="IPR051471">
    <property type="entry name" value="Bacterial_PTS_sugar_comp"/>
</dbReference>
<dbReference type="RefSeq" id="WP_130483618.1">
    <property type="nucleotide sequence ID" value="NZ_SGWV01000012.1"/>
</dbReference>
<name>A0A4Q7LBQ7_9BURK</name>
<dbReference type="Pfam" id="PF03610">
    <property type="entry name" value="EIIA-man"/>
    <property type="match status" value="1"/>
</dbReference>
<feature type="signal peptide" evidence="3">
    <location>
        <begin position="1"/>
        <end position="23"/>
    </location>
</feature>
<dbReference type="OrthoDB" id="8795346at2"/>
<sequence length="151" mass="16145">MARLLILAHAPLASAFHAVAAHAFPELIDRIRVLDVQPGDVPEHVEVKARSLLAAGAGVDGETLVLTDVFGATPANVAQRLADGLRVRVLAGVNVPMLWRALNYAQLPLEELASRAMIGGSQGVMPIATTRPQNQAHTTNVHDSIDHHHQQ</sequence>
<dbReference type="GO" id="GO:0016020">
    <property type="term" value="C:membrane"/>
    <property type="evidence" value="ECO:0007669"/>
    <property type="project" value="InterPro"/>
</dbReference>
<protein>
    <submittedName>
        <fullName evidence="5">PTS system ascorbate-specific IIA component</fullName>
    </submittedName>
</protein>
<dbReference type="PROSITE" id="PS51096">
    <property type="entry name" value="PTS_EIIA_TYPE_4"/>
    <property type="match status" value="1"/>
</dbReference>
<dbReference type="Proteomes" id="UP000293433">
    <property type="component" value="Unassembled WGS sequence"/>
</dbReference>